<sequence>MTELADYALLADCHGAALVARDGSIDWCCMPRFDTGAVFARLLDPDAGTCTVEVDGGHAGDRRYLDGTFVLETRLHADEGEARLLDLMPLADPLSPAPDHRGLLRIVEGVRGTVRVRIRATPRFDEGEIAPWFRDRGRGLITATSGDDGLLCVGPTDLRLDGDTIVAEATLRPGERLRVLLATRRPAELDEVEDEPPPSEALDAALEDTIDGWREWELATRHPELAAAGVHRSALVLKALTYAPTGAMVAAPTTSLPEAVAGDERRTWDYRYAWIRDAVLATRCLTELGHDEEAKAFRRFVDRSGAGAAGDVRVFYGVGGERRLPERTLSHLRGFDGAQPVRSGNDAGPQLQLDSYGHLLEQSWTWAQLGRPPDDDQWRFLRGLVDAAAERWDVPDAGIWEWRGEPRHFVHSKLMCWVALDRGLLLAEQSMRRAPARHWRAARDAVREAVLAEGFDARRGTFVQAFGADDLDASVLRMPSYGFLAYEDERMLGTVAAVRAALEVAPGRLRRYDADDGMPPEGAFVACSFWLAECLAGQGRLDEAQAVYDGACATATDLGLLAEQVDPASGRLLGNFPLALTHLSHIHAALALEAAR</sequence>
<dbReference type="Pfam" id="PF00723">
    <property type="entry name" value="Glyco_hydro_15"/>
    <property type="match status" value="1"/>
</dbReference>
<accession>A0A660L1I0</accession>
<comment type="caution">
    <text evidence="3">The sequence shown here is derived from an EMBL/GenBank/DDBJ whole genome shotgun (WGS) entry which is preliminary data.</text>
</comment>
<dbReference type="Gene3D" id="1.50.10.10">
    <property type="match status" value="1"/>
</dbReference>
<name>A0A660L1I0_9ACTN</name>
<evidence type="ECO:0000259" key="2">
    <source>
        <dbReference type="Pfam" id="PF19291"/>
    </source>
</evidence>
<dbReference type="InterPro" id="IPR011613">
    <property type="entry name" value="GH15-like"/>
</dbReference>
<dbReference type="Proteomes" id="UP000278962">
    <property type="component" value="Unassembled WGS sequence"/>
</dbReference>
<gene>
    <name evidence="3" type="ORF">C8N24_5084</name>
</gene>
<proteinExistence type="predicted"/>
<dbReference type="InterPro" id="IPR012341">
    <property type="entry name" value="6hp_glycosidase-like_sf"/>
</dbReference>
<evidence type="ECO:0000313" key="4">
    <source>
        <dbReference type="Proteomes" id="UP000278962"/>
    </source>
</evidence>
<dbReference type="SUPFAM" id="SSF48208">
    <property type="entry name" value="Six-hairpin glycosidases"/>
    <property type="match status" value="1"/>
</dbReference>
<dbReference type="EMBL" id="RBIL01000002">
    <property type="protein sequence ID" value="RKQ87064.1"/>
    <property type="molecule type" value="Genomic_DNA"/>
</dbReference>
<evidence type="ECO:0000259" key="1">
    <source>
        <dbReference type="Pfam" id="PF00723"/>
    </source>
</evidence>
<dbReference type="InterPro" id="IPR008928">
    <property type="entry name" value="6-hairpin_glycosidase_sf"/>
</dbReference>
<dbReference type="AlphaFoldDB" id="A0A660L1I0"/>
<dbReference type="GO" id="GO:0005975">
    <property type="term" value="P:carbohydrate metabolic process"/>
    <property type="evidence" value="ECO:0007669"/>
    <property type="project" value="InterPro"/>
</dbReference>
<dbReference type="RefSeq" id="WP_121255314.1">
    <property type="nucleotide sequence ID" value="NZ_RBIL01000002.1"/>
</dbReference>
<feature type="domain" description="Trehalase-like N-terminal" evidence="2">
    <location>
        <begin position="7"/>
        <end position="184"/>
    </location>
</feature>
<dbReference type="Pfam" id="PF19291">
    <property type="entry name" value="TREH_N"/>
    <property type="match status" value="1"/>
</dbReference>
<evidence type="ECO:0000313" key="3">
    <source>
        <dbReference type="EMBL" id="RKQ87064.1"/>
    </source>
</evidence>
<reference evidence="3 4" key="1">
    <citation type="submission" date="2018-10" db="EMBL/GenBank/DDBJ databases">
        <title>Genomic Encyclopedia of Archaeal and Bacterial Type Strains, Phase II (KMG-II): from individual species to whole genera.</title>
        <authorList>
            <person name="Goeker M."/>
        </authorList>
    </citation>
    <scope>NUCLEOTIDE SEQUENCE [LARGE SCALE GENOMIC DNA]</scope>
    <source>
        <strain evidence="3 4">DSM 14954</strain>
    </source>
</reference>
<feature type="domain" description="GH15-like" evidence="1">
    <location>
        <begin position="228"/>
        <end position="589"/>
    </location>
</feature>
<organism evidence="3 4">
    <name type="scientific">Solirubrobacter pauli</name>
    <dbReference type="NCBI Taxonomy" id="166793"/>
    <lineage>
        <taxon>Bacteria</taxon>
        <taxon>Bacillati</taxon>
        <taxon>Actinomycetota</taxon>
        <taxon>Thermoleophilia</taxon>
        <taxon>Solirubrobacterales</taxon>
        <taxon>Solirubrobacteraceae</taxon>
        <taxon>Solirubrobacter</taxon>
    </lineage>
</organism>
<dbReference type="InterPro" id="IPR045582">
    <property type="entry name" value="Trehalase-like_N"/>
</dbReference>
<dbReference type="GO" id="GO:0004553">
    <property type="term" value="F:hydrolase activity, hydrolyzing O-glycosyl compounds"/>
    <property type="evidence" value="ECO:0007669"/>
    <property type="project" value="UniProtKB-ARBA"/>
</dbReference>
<dbReference type="PANTHER" id="PTHR31616">
    <property type="entry name" value="TREHALASE"/>
    <property type="match status" value="1"/>
</dbReference>
<dbReference type="OrthoDB" id="3902805at2"/>
<protein>
    <submittedName>
        <fullName evidence="3">GH15 family glucan-1,4-alpha-glucosidase</fullName>
    </submittedName>
</protein>
<keyword evidence="4" id="KW-1185">Reference proteome</keyword>
<dbReference type="PANTHER" id="PTHR31616:SF0">
    <property type="entry name" value="GLUCAN 1,4-ALPHA-GLUCOSIDASE"/>
    <property type="match status" value="1"/>
</dbReference>